<dbReference type="AlphaFoldDB" id="A0A6N7LFJ8"/>
<evidence type="ECO:0000313" key="2">
    <source>
        <dbReference type="Proteomes" id="UP000439983"/>
    </source>
</evidence>
<comment type="caution">
    <text evidence="1">The sequence shown here is derived from an EMBL/GenBank/DDBJ whole genome shotgun (WGS) entry which is preliminary data.</text>
</comment>
<dbReference type="EMBL" id="WITC01000066">
    <property type="protein sequence ID" value="MQX16577.1"/>
    <property type="molecule type" value="Genomic_DNA"/>
</dbReference>
<accession>A0A6N7LFJ8</accession>
<keyword evidence="2" id="KW-1185">Reference proteome</keyword>
<gene>
    <name evidence="1" type="ORF">GHK62_17890</name>
</gene>
<reference evidence="1 2" key="1">
    <citation type="journal article" date="2013" name="Genome Biol.">
        <title>Comparative genomics of the core and accessory genomes of 48 Sinorhizobium strains comprising five genospecies.</title>
        <authorList>
            <person name="Sugawara M."/>
            <person name="Epstein B."/>
            <person name="Badgley B.D."/>
            <person name="Unno T."/>
            <person name="Xu L."/>
            <person name="Reese J."/>
            <person name="Gyaneshwar P."/>
            <person name="Denny R."/>
            <person name="Mudge J."/>
            <person name="Bharti A.K."/>
            <person name="Farmer A.D."/>
            <person name="May G.D."/>
            <person name="Woodward J.E."/>
            <person name="Medigue C."/>
            <person name="Vallenet D."/>
            <person name="Lajus A."/>
            <person name="Rouy Z."/>
            <person name="Martinez-Vaz B."/>
            <person name="Tiffin P."/>
            <person name="Young N.D."/>
            <person name="Sadowsky M.J."/>
        </authorList>
    </citation>
    <scope>NUCLEOTIDE SEQUENCE [LARGE SCALE GENOMIC DNA]</scope>
    <source>
        <strain evidence="1 2">USDA4894</strain>
    </source>
</reference>
<organism evidence="1 2">
    <name type="scientific">Sinorhizobium terangae</name>
    <dbReference type="NCBI Taxonomy" id="110322"/>
    <lineage>
        <taxon>Bacteria</taxon>
        <taxon>Pseudomonadati</taxon>
        <taxon>Pseudomonadota</taxon>
        <taxon>Alphaproteobacteria</taxon>
        <taxon>Hyphomicrobiales</taxon>
        <taxon>Rhizobiaceae</taxon>
        <taxon>Sinorhizobium/Ensifer group</taxon>
        <taxon>Sinorhizobium</taxon>
    </lineage>
</organism>
<dbReference type="Proteomes" id="UP000439983">
    <property type="component" value="Unassembled WGS sequence"/>
</dbReference>
<sequence length="80" mass="9635">MNEGVNGFRAIGKYHTEPSFRFRAYDDRPDRLKQQVEAEIASGGRGWRLLKLEWQYDLVILFENFRAWIRRLDRDFDRAA</sequence>
<evidence type="ECO:0000313" key="1">
    <source>
        <dbReference type="EMBL" id="MQX16577.1"/>
    </source>
</evidence>
<protein>
    <submittedName>
        <fullName evidence="1">Uncharacterized protein</fullName>
    </submittedName>
</protein>
<proteinExistence type="predicted"/>
<dbReference type="RefSeq" id="WP_153440504.1">
    <property type="nucleotide sequence ID" value="NZ_CP121660.1"/>
</dbReference>
<dbReference type="OrthoDB" id="8378993at2"/>
<name>A0A6N7LFJ8_SINTE</name>